<gene>
    <name evidence="2" type="ORF">AWZ03_004724</name>
</gene>
<proteinExistence type="predicted"/>
<feature type="domain" description="CHK kinase-like" evidence="1">
    <location>
        <begin position="142"/>
        <end position="332"/>
    </location>
</feature>
<dbReference type="PANTHER" id="PTHR11012">
    <property type="entry name" value="PROTEIN KINASE-LIKE DOMAIN-CONTAINING"/>
    <property type="match status" value="1"/>
</dbReference>
<comment type="caution">
    <text evidence="2">The sequence shown here is derived from an EMBL/GenBank/DDBJ whole genome shotgun (WGS) entry which is preliminary data.</text>
</comment>
<evidence type="ECO:0000313" key="3">
    <source>
        <dbReference type="Proteomes" id="UP000295192"/>
    </source>
</evidence>
<dbReference type="Gene3D" id="3.90.1200.10">
    <property type="match status" value="1"/>
</dbReference>
<dbReference type="EMBL" id="LSRL02000029">
    <property type="protein sequence ID" value="TDG48821.1"/>
    <property type="molecule type" value="Genomic_DNA"/>
</dbReference>
<keyword evidence="3" id="KW-1185">Reference proteome</keyword>
<evidence type="ECO:0000259" key="1">
    <source>
        <dbReference type="SMART" id="SM00587"/>
    </source>
</evidence>
<reference evidence="2 3" key="1">
    <citation type="journal article" date="2019" name="J. Hered.">
        <title>An Improved Genome Assembly for Drosophila navojoa, the Basal Species in the mojavensis Cluster.</title>
        <authorList>
            <person name="Vanderlinde T."/>
            <person name="Dupim E.G."/>
            <person name="Nazario-Yepiz N.O."/>
            <person name="Carvalho A.B."/>
        </authorList>
    </citation>
    <scope>NUCLEOTIDE SEQUENCE [LARGE SCALE GENOMIC DNA]</scope>
    <source>
        <strain evidence="2">Navoj_Jal97</strain>
        <tissue evidence="2">Whole organism</tissue>
    </source>
</reference>
<dbReference type="InterPro" id="IPR015897">
    <property type="entry name" value="CHK_kinase-like"/>
</dbReference>
<dbReference type="AlphaFoldDB" id="A0A484BM56"/>
<accession>A0A484BM56</accession>
<dbReference type="Pfam" id="PF02958">
    <property type="entry name" value="EcKL"/>
    <property type="match status" value="1"/>
</dbReference>
<dbReference type="STRING" id="7232.A0A484BM56"/>
<dbReference type="SMART" id="SM00587">
    <property type="entry name" value="CHK"/>
    <property type="match status" value="1"/>
</dbReference>
<dbReference type="InterPro" id="IPR004119">
    <property type="entry name" value="EcKL"/>
</dbReference>
<dbReference type="InterPro" id="IPR011009">
    <property type="entry name" value="Kinase-like_dom_sf"/>
</dbReference>
<dbReference type="Proteomes" id="UP000295192">
    <property type="component" value="Unassembled WGS sequence"/>
</dbReference>
<dbReference type="OMA" id="MLPRMLH"/>
<evidence type="ECO:0000313" key="2">
    <source>
        <dbReference type="EMBL" id="TDG48821.1"/>
    </source>
</evidence>
<name>A0A484BM56_DRONA</name>
<sequence>MPTESECYDSDELDVPQWLNDHFFREILAEHFKIPELKVVDVNFLPACAKGDHCLSAMFRAVVEYETTKNNNASRISLIIKTMPEQEGPAKELLDESHIFKTEIEVYTKVLPKLEEILREVGDDTTFGASCIYHSLKPHQVMVFEDLLPLGYAIVRRFANAEELQAALTKLAKWHAVSFKLLKEQTKLFDHLQYDISTLPNILKQAHITQALGHFLNMLDNVESLKPYRKYFEQMHKKGNLIQNWVNILREYRDNRQENGYYVLCHGDFHLRNIMFRGVECLLIDFQMTHVGHMTNDIIYAMYALFDVEIRRERSDELINNYFQTFLNTLKQIGYQYRLPNLIEFRRQMFEKRDHDFLLIIAFLPLIKHFRNGSEDIVDDDQKLSQLYFQKEYLDDLEEMLPRMLHLGYFEET</sequence>
<dbReference type="OrthoDB" id="10262528at2759"/>
<organism evidence="2 3">
    <name type="scientific">Drosophila navojoa</name>
    <name type="common">Fruit fly</name>
    <dbReference type="NCBI Taxonomy" id="7232"/>
    <lineage>
        <taxon>Eukaryota</taxon>
        <taxon>Metazoa</taxon>
        <taxon>Ecdysozoa</taxon>
        <taxon>Arthropoda</taxon>
        <taxon>Hexapoda</taxon>
        <taxon>Insecta</taxon>
        <taxon>Pterygota</taxon>
        <taxon>Neoptera</taxon>
        <taxon>Endopterygota</taxon>
        <taxon>Diptera</taxon>
        <taxon>Brachycera</taxon>
        <taxon>Muscomorpha</taxon>
        <taxon>Ephydroidea</taxon>
        <taxon>Drosophilidae</taxon>
        <taxon>Drosophila</taxon>
    </lineage>
</organism>
<protein>
    <recommendedName>
        <fullName evidence="1">CHK kinase-like domain-containing protein</fullName>
    </recommendedName>
</protein>
<dbReference type="SUPFAM" id="SSF56112">
    <property type="entry name" value="Protein kinase-like (PK-like)"/>
    <property type="match status" value="1"/>
</dbReference>
<dbReference type="PANTHER" id="PTHR11012:SF12">
    <property type="entry name" value="CHK KINASE-LIKE DOMAIN-CONTAINING PROTEIN-RELATED"/>
    <property type="match status" value="1"/>
</dbReference>